<evidence type="ECO:0000256" key="5">
    <source>
        <dbReference type="ARBA" id="ARBA00023015"/>
    </source>
</evidence>
<protein>
    <submittedName>
        <fullName evidence="11">Two-component sigma54-specific transcriptional regulator, Fis family</fullName>
    </submittedName>
</protein>
<name>A0A0M5INF9_9BACT</name>
<feature type="modified residue" description="4-aspartylphosphate" evidence="8">
    <location>
        <position position="56"/>
    </location>
</feature>
<dbReference type="Gene3D" id="1.10.8.60">
    <property type="match status" value="1"/>
</dbReference>
<dbReference type="Pfam" id="PF00158">
    <property type="entry name" value="Sigma54_activat"/>
    <property type="match status" value="1"/>
</dbReference>
<dbReference type="SMART" id="SM00382">
    <property type="entry name" value="AAA"/>
    <property type="match status" value="1"/>
</dbReference>
<feature type="domain" description="Response regulatory" evidence="10">
    <location>
        <begin position="7"/>
        <end position="121"/>
    </location>
</feature>
<dbReference type="KEGG" id="des:DSOUD_2171"/>
<keyword evidence="6" id="KW-0238">DNA-binding</keyword>
<evidence type="ECO:0000256" key="4">
    <source>
        <dbReference type="ARBA" id="ARBA00023012"/>
    </source>
</evidence>
<dbReference type="GO" id="GO:0000160">
    <property type="term" value="P:phosphorelay signal transduction system"/>
    <property type="evidence" value="ECO:0007669"/>
    <property type="project" value="UniProtKB-KW"/>
</dbReference>
<reference evidence="11 12" key="1">
    <citation type="submission" date="2015-07" db="EMBL/GenBank/DDBJ databases">
        <title>Isolation and Genomic Characterization of a Novel Halophilic Metal-Reducing Deltaproteobacterium from the Deep Subsurface.</title>
        <authorList>
            <person name="Badalamenti J.P."/>
            <person name="Summers Z.M."/>
            <person name="Gralnick J.A."/>
            <person name="Bond D.R."/>
        </authorList>
    </citation>
    <scope>NUCLEOTIDE SEQUENCE [LARGE SCALE GENOMIC DNA]</scope>
    <source>
        <strain evidence="11 12">WTL</strain>
    </source>
</reference>
<dbReference type="SUPFAM" id="SSF52172">
    <property type="entry name" value="CheY-like"/>
    <property type="match status" value="1"/>
</dbReference>
<dbReference type="PANTHER" id="PTHR32071:SF113">
    <property type="entry name" value="ALGINATE BIOSYNTHESIS TRANSCRIPTIONAL REGULATORY PROTEIN ALGB"/>
    <property type="match status" value="1"/>
</dbReference>
<keyword evidence="5" id="KW-0805">Transcription regulation</keyword>
<dbReference type="Gene3D" id="1.10.10.60">
    <property type="entry name" value="Homeodomain-like"/>
    <property type="match status" value="1"/>
</dbReference>
<dbReference type="PROSITE" id="PS00676">
    <property type="entry name" value="SIGMA54_INTERACT_2"/>
    <property type="match status" value="1"/>
</dbReference>
<dbReference type="Pfam" id="PF25601">
    <property type="entry name" value="AAA_lid_14"/>
    <property type="match status" value="1"/>
</dbReference>
<dbReference type="GO" id="GO:0006355">
    <property type="term" value="P:regulation of DNA-templated transcription"/>
    <property type="evidence" value="ECO:0007669"/>
    <property type="project" value="InterPro"/>
</dbReference>
<dbReference type="PANTHER" id="PTHR32071">
    <property type="entry name" value="TRANSCRIPTIONAL REGULATORY PROTEIN"/>
    <property type="match status" value="1"/>
</dbReference>
<dbReference type="PRINTS" id="PR01590">
    <property type="entry name" value="HTHFIS"/>
</dbReference>
<keyword evidence="2" id="KW-0547">Nucleotide-binding</keyword>
<dbReference type="CDD" id="cd00009">
    <property type="entry name" value="AAA"/>
    <property type="match status" value="1"/>
</dbReference>
<dbReference type="PATRIC" id="fig|1603606.3.peg.2344"/>
<dbReference type="InterPro" id="IPR027417">
    <property type="entry name" value="P-loop_NTPase"/>
</dbReference>
<dbReference type="InterPro" id="IPR001789">
    <property type="entry name" value="Sig_transdc_resp-reg_receiver"/>
</dbReference>
<dbReference type="FunFam" id="3.40.50.2300:FF:000018">
    <property type="entry name" value="DNA-binding transcriptional regulator NtrC"/>
    <property type="match status" value="1"/>
</dbReference>
<dbReference type="GO" id="GO:0005524">
    <property type="term" value="F:ATP binding"/>
    <property type="evidence" value="ECO:0007669"/>
    <property type="project" value="UniProtKB-KW"/>
</dbReference>
<dbReference type="InterPro" id="IPR002197">
    <property type="entry name" value="HTH_Fis"/>
</dbReference>
<keyword evidence="7" id="KW-0804">Transcription</keyword>
<evidence type="ECO:0000259" key="9">
    <source>
        <dbReference type="PROSITE" id="PS50045"/>
    </source>
</evidence>
<evidence type="ECO:0000256" key="8">
    <source>
        <dbReference type="PROSITE-ProRule" id="PRU00169"/>
    </source>
</evidence>
<evidence type="ECO:0000256" key="1">
    <source>
        <dbReference type="ARBA" id="ARBA00022553"/>
    </source>
</evidence>
<dbReference type="SUPFAM" id="SSF46689">
    <property type="entry name" value="Homeodomain-like"/>
    <property type="match status" value="1"/>
</dbReference>
<evidence type="ECO:0000256" key="7">
    <source>
        <dbReference type="ARBA" id="ARBA00023163"/>
    </source>
</evidence>
<dbReference type="InterPro" id="IPR011006">
    <property type="entry name" value="CheY-like_superfamily"/>
</dbReference>
<dbReference type="Gene3D" id="3.40.50.300">
    <property type="entry name" value="P-loop containing nucleotide triphosphate hydrolases"/>
    <property type="match status" value="1"/>
</dbReference>
<dbReference type="STRING" id="1603606.DSOUD_2171"/>
<dbReference type="RefSeq" id="WP_053550987.1">
    <property type="nucleotide sequence ID" value="NZ_CP010802.1"/>
</dbReference>
<accession>A0A0M5INF9</accession>
<dbReference type="InterPro" id="IPR003593">
    <property type="entry name" value="AAA+_ATPase"/>
</dbReference>
<dbReference type="PROSITE" id="PS50110">
    <property type="entry name" value="RESPONSE_REGULATORY"/>
    <property type="match status" value="1"/>
</dbReference>
<dbReference type="FunFam" id="3.40.50.300:FF:000006">
    <property type="entry name" value="DNA-binding transcriptional regulator NtrC"/>
    <property type="match status" value="1"/>
</dbReference>
<keyword evidence="1 8" id="KW-0597">Phosphoprotein</keyword>
<evidence type="ECO:0000313" key="12">
    <source>
        <dbReference type="Proteomes" id="UP000057158"/>
    </source>
</evidence>
<dbReference type="SMART" id="SM00448">
    <property type="entry name" value="REC"/>
    <property type="match status" value="1"/>
</dbReference>
<dbReference type="EMBL" id="CP010802">
    <property type="protein sequence ID" value="ALC16936.1"/>
    <property type="molecule type" value="Genomic_DNA"/>
</dbReference>
<evidence type="ECO:0000259" key="10">
    <source>
        <dbReference type="PROSITE" id="PS50110"/>
    </source>
</evidence>
<dbReference type="InterPro" id="IPR058031">
    <property type="entry name" value="AAA_lid_NorR"/>
</dbReference>
<dbReference type="Pfam" id="PF00072">
    <property type="entry name" value="Response_reg"/>
    <property type="match status" value="1"/>
</dbReference>
<keyword evidence="4" id="KW-0902">Two-component regulatory system</keyword>
<gene>
    <name evidence="11" type="ORF">DSOUD_2171</name>
</gene>
<feature type="domain" description="Sigma-54 factor interaction" evidence="9">
    <location>
        <begin position="146"/>
        <end position="375"/>
    </location>
</feature>
<dbReference type="PROSITE" id="PS00688">
    <property type="entry name" value="SIGMA54_INTERACT_3"/>
    <property type="match status" value="1"/>
</dbReference>
<dbReference type="PROSITE" id="PS50045">
    <property type="entry name" value="SIGMA54_INTERACT_4"/>
    <property type="match status" value="1"/>
</dbReference>
<keyword evidence="3" id="KW-0067">ATP-binding</keyword>
<dbReference type="InterPro" id="IPR009057">
    <property type="entry name" value="Homeodomain-like_sf"/>
</dbReference>
<organism evidence="11 12">
    <name type="scientific">Desulfuromonas soudanensis</name>
    <dbReference type="NCBI Taxonomy" id="1603606"/>
    <lineage>
        <taxon>Bacteria</taxon>
        <taxon>Pseudomonadati</taxon>
        <taxon>Thermodesulfobacteriota</taxon>
        <taxon>Desulfuromonadia</taxon>
        <taxon>Desulfuromonadales</taxon>
        <taxon>Desulfuromonadaceae</taxon>
        <taxon>Desulfuromonas</taxon>
    </lineage>
</organism>
<evidence type="ECO:0000256" key="6">
    <source>
        <dbReference type="ARBA" id="ARBA00023125"/>
    </source>
</evidence>
<dbReference type="SUPFAM" id="SSF52540">
    <property type="entry name" value="P-loop containing nucleoside triphosphate hydrolases"/>
    <property type="match status" value="1"/>
</dbReference>
<proteinExistence type="predicted"/>
<keyword evidence="12" id="KW-1185">Reference proteome</keyword>
<dbReference type="InterPro" id="IPR002078">
    <property type="entry name" value="Sigma_54_int"/>
</dbReference>
<evidence type="ECO:0000313" key="11">
    <source>
        <dbReference type="EMBL" id="ALC16936.1"/>
    </source>
</evidence>
<dbReference type="GO" id="GO:0043565">
    <property type="term" value="F:sequence-specific DNA binding"/>
    <property type="evidence" value="ECO:0007669"/>
    <property type="project" value="InterPro"/>
</dbReference>
<sequence>MKRDDEKILVIDDEAPLRHMLRLVLEKAGYRVIEAADGAVALAILEGEPFDLVLCDIRMPEMDGLAFLDQVAARKLPVTLIMMSAYGSIDTAIECMKRGAYDYISKPFKPDEVILTLRKAEERLRLRRENDRLRDELATVSPPSGIVSVSASMEQVLKLVRQVAVSSSPALITGETGTGKELVARALHNEGGRRDRPFVAVNCSAISASLMESELFGHVKGAFTGADRDRPGLFGAADGGTLFLDEIGELPLELQPKLLRVLQEGEIRRVGESRSRRVDVRVLTATARDLREEVARGRFRDDLYFRLAVVEIPIPPLRQRMEDLPFLVEHFVARIAARERRSPPVFTRAAIDLLQGYRWPGNVRELENFIEKTLIFCRGETIDGAELPWEVRRENRTEPSSLSLKQAASRLEREYIAKALAATGGNRTHAARLLEISLRALLYKVKEYGIE</sequence>
<evidence type="ECO:0000256" key="2">
    <source>
        <dbReference type="ARBA" id="ARBA00022741"/>
    </source>
</evidence>
<dbReference type="Gene3D" id="3.40.50.2300">
    <property type="match status" value="1"/>
</dbReference>
<dbReference type="AlphaFoldDB" id="A0A0M5INF9"/>
<dbReference type="OrthoDB" id="9814761at2"/>
<evidence type="ECO:0000256" key="3">
    <source>
        <dbReference type="ARBA" id="ARBA00022840"/>
    </source>
</evidence>
<dbReference type="Pfam" id="PF02954">
    <property type="entry name" value="HTH_8"/>
    <property type="match status" value="1"/>
</dbReference>
<dbReference type="InterPro" id="IPR025944">
    <property type="entry name" value="Sigma_54_int_dom_CS"/>
</dbReference>
<dbReference type="InterPro" id="IPR025943">
    <property type="entry name" value="Sigma_54_int_dom_ATP-bd_2"/>
</dbReference>
<dbReference type="Proteomes" id="UP000057158">
    <property type="component" value="Chromosome"/>
</dbReference>